<organism evidence="1 2">
    <name type="scientific">Desulfolithobacter dissulfuricans</name>
    <dbReference type="NCBI Taxonomy" id="2795293"/>
    <lineage>
        <taxon>Bacteria</taxon>
        <taxon>Pseudomonadati</taxon>
        <taxon>Thermodesulfobacteriota</taxon>
        <taxon>Desulfobulbia</taxon>
        <taxon>Desulfobulbales</taxon>
        <taxon>Desulfobulbaceae</taxon>
        <taxon>Desulfolithobacter</taxon>
    </lineage>
</organism>
<protein>
    <recommendedName>
        <fullName evidence="3">Dicarboxylate transport domain-containing protein</fullName>
    </recommendedName>
</protein>
<evidence type="ECO:0000313" key="2">
    <source>
        <dbReference type="Proteomes" id="UP001063350"/>
    </source>
</evidence>
<proteinExistence type="predicted"/>
<dbReference type="InterPro" id="IPR021730">
    <property type="entry name" value="YdbH"/>
</dbReference>
<dbReference type="Proteomes" id="UP001063350">
    <property type="component" value="Chromosome"/>
</dbReference>
<evidence type="ECO:0008006" key="3">
    <source>
        <dbReference type="Google" id="ProtNLM"/>
    </source>
</evidence>
<reference evidence="1" key="1">
    <citation type="submission" date="2020-12" db="EMBL/GenBank/DDBJ databases">
        <title>Desulfobium dissulfuricans gen. nov., sp. nov., a novel mesophilic, sulfate-reducing bacterium isolated from a deep-sea hydrothermal vent.</title>
        <authorList>
            <person name="Hashimoto Y."/>
            <person name="Tame A."/>
            <person name="Sawayama S."/>
            <person name="Miyazaki J."/>
            <person name="Takai K."/>
            <person name="Nakagawa S."/>
        </authorList>
    </citation>
    <scope>NUCLEOTIDE SEQUENCE</scope>
    <source>
        <strain evidence="1">GF1</strain>
    </source>
</reference>
<gene>
    <name evidence="1" type="ORF">GF1_30980</name>
</gene>
<accession>A0A915XL03</accession>
<name>A0A915XL03_9BACT</name>
<dbReference type="RefSeq" id="WP_267927442.1">
    <property type="nucleotide sequence ID" value="NZ_AP024233.1"/>
</dbReference>
<dbReference type="KEGG" id="ddu:GF1_30980"/>
<sequence>MRRFAGLLLLILVVAGGVLWLERARLVSSLATSLLGRAGFSRVQVVVSDLDSTSFSIDRLRLTAVVPGGSLHLRLSGLYATYRPNTVWKRKRLEQVTVRSAILEFQPRATTSTREPMDLSGLRTLIRGGWLERLPLQYLRIDRLVFRGLPGLPPGNLVVNLTIRHDPGRLSADVALPSIRRNLHLSLAREQGLEVRLILKSRYHPAVTLALQEEQGERLAFVWQGNLDAVREWLAPLYPLPPLGGDFQGQASLPLAPGSGLALRVDTRADKLQVPGFDIGSLNLVGTLEFTGKEKEDFGIRFGRDLHLELQDLRRSALHIGRVSLGLAGRVERIDGHWQVRLDPENHWQVTGLTRDKLELARVTVRPSLRLALEDKQWHLELGQDFQVQASGCRLDTLRADELRLYPAQDASILWATGSPFSWQVASSSWMLGTTGAGRAPWQVQAAEPLDIRIDVLEGTGSSWKVEAAIRSPQLSIGGPYATTLTNLEGTFRGDDRHLLFEMALSPELLPGRLVMTLDLESKTGRTHGEFRTTEPIVPAQDSPLSRLVTPWPVPVDLVQGELKLDGVFSRTPAAGSRCTTSVRISGGKGVVGKGIHFSGLDQEVRLRLVPGPATLRPGSVRCEKIVLPGRIELTGVEAFTELQTGKDGGLELVLENLHATLFNGLITTPRITYVLDNRSADFTLTLRHLDLEEILKVYPVSDLQVRGRVGGLLPVRLRGSEVTVTDGRLVAEPPGGEIRYRPRNSGVSDQGLTGITLRALRELHYRDLEIEVGYLPDGTLDLNFHFKGTSPELDARRPVHLNINTSQNLLSLLRSLRYTEEIDTDISRRVEEGYGNGQER</sequence>
<dbReference type="AlphaFoldDB" id="A0A915XL03"/>
<keyword evidence="2" id="KW-1185">Reference proteome</keyword>
<dbReference type="EMBL" id="AP024233">
    <property type="protein sequence ID" value="BCO10722.1"/>
    <property type="molecule type" value="Genomic_DNA"/>
</dbReference>
<dbReference type="Pfam" id="PF11739">
    <property type="entry name" value="YdbH-like"/>
    <property type="match status" value="2"/>
</dbReference>
<evidence type="ECO:0000313" key="1">
    <source>
        <dbReference type="EMBL" id="BCO10722.1"/>
    </source>
</evidence>